<evidence type="ECO:0000259" key="2">
    <source>
        <dbReference type="Pfam" id="PF00464"/>
    </source>
</evidence>
<dbReference type="GO" id="GO:0035999">
    <property type="term" value="P:tetrahydrofolate interconversion"/>
    <property type="evidence" value="ECO:0007669"/>
    <property type="project" value="UniProtKB-UniPathway"/>
</dbReference>
<keyword evidence="3" id="KW-0808">Transferase</keyword>
<dbReference type="Proteomes" id="UP000245207">
    <property type="component" value="Unassembled WGS sequence"/>
</dbReference>
<evidence type="ECO:0000313" key="4">
    <source>
        <dbReference type="Proteomes" id="UP000245207"/>
    </source>
</evidence>
<dbReference type="OrthoDB" id="1910725at2759"/>
<dbReference type="InterPro" id="IPR015421">
    <property type="entry name" value="PyrdxlP-dep_Trfase_major"/>
</dbReference>
<dbReference type="Gene3D" id="3.40.640.10">
    <property type="entry name" value="Type I PLP-dependent aspartate aminotransferase-like (Major domain)"/>
    <property type="match status" value="1"/>
</dbReference>
<dbReference type="InterPro" id="IPR015424">
    <property type="entry name" value="PyrdxlP-dep_Trfase"/>
</dbReference>
<evidence type="ECO:0000256" key="1">
    <source>
        <dbReference type="SAM" id="Phobius"/>
    </source>
</evidence>
<dbReference type="Pfam" id="PF00464">
    <property type="entry name" value="SHMT"/>
    <property type="match status" value="1"/>
</dbReference>
<gene>
    <name evidence="3" type="ORF">CTI12_AA482890</name>
</gene>
<keyword evidence="4" id="KW-1185">Reference proteome</keyword>
<keyword evidence="1" id="KW-1133">Transmembrane helix</keyword>
<accession>A0A2U1LJK0</accession>
<dbReference type="AlphaFoldDB" id="A0A2U1LJK0"/>
<keyword evidence="1" id="KW-0812">Transmembrane</keyword>
<evidence type="ECO:0000313" key="3">
    <source>
        <dbReference type="EMBL" id="PWA49173.1"/>
    </source>
</evidence>
<dbReference type="UniPathway" id="UPA00193"/>
<name>A0A2U1LJK0_ARTAN</name>
<dbReference type="GO" id="GO:0016740">
    <property type="term" value="F:transferase activity"/>
    <property type="evidence" value="ECO:0007669"/>
    <property type="project" value="UniProtKB-KW"/>
</dbReference>
<keyword evidence="1" id="KW-0472">Membrane</keyword>
<dbReference type="STRING" id="35608.A0A2U1LJK0"/>
<protein>
    <submittedName>
        <fullName evidence="3">Pyridoxal phosphate-dependent transferase</fullName>
    </submittedName>
</protein>
<feature type="transmembrane region" description="Helical" evidence="1">
    <location>
        <begin position="21"/>
        <end position="40"/>
    </location>
</feature>
<organism evidence="3 4">
    <name type="scientific">Artemisia annua</name>
    <name type="common">Sweet wormwood</name>
    <dbReference type="NCBI Taxonomy" id="35608"/>
    <lineage>
        <taxon>Eukaryota</taxon>
        <taxon>Viridiplantae</taxon>
        <taxon>Streptophyta</taxon>
        <taxon>Embryophyta</taxon>
        <taxon>Tracheophyta</taxon>
        <taxon>Spermatophyta</taxon>
        <taxon>Magnoliopsida</taxon>
        <taxon>eudicotyledons</taxon>
        <taxon>Gunneridae</taxon>
        <taxon>Pentapetalae</taxon>
        <taxon>asterids</taxon>
        <taxon>campanulids</taxon>
        <taxon>Asterales</taxon>
        <taxon>Asteraceae</taxon>
        <taxon>Asteroideae</taxon>
        <taxon>Anthemideae</taxon>
        <taxon>Artemisiinae</taxon>
        <taxon>Artemisia</taxon>
    </lineage>
</organism>
<dbReference type="EMBL" id="PKPP01009047">
    <property type="protein sequence ID" value="PWA49173.1"/>
    <property type="molecule type" value="Genomic_DNA"/>
</dbReference>
<proteinExistence type="predicted"/>
<dbReference type="InterPro" id="IPR039429">
    <property type="entry name" value="SHMT-like_dom"/>
</dbReference>
<sequence>MGSQTLPKKKFASHSNERAHLIPLLLSFTIFVIVCVHLVFCCQYCKTIHSNNIRAMIARAIKLTDAMENDGIAALIRQTMPYKLDESTGYIDYDQMEKSVVLFRPKLGVVGASVLEPQSTRHTKNKFLPIARNFRRYP</sequence>
<comment type="caution">
    <text evidence="3">The sequence shown here is derived from an EMBL/GenBank/DDBJ whole genome shotgun (WGS) entry which is preliminary data.</text>
</comment>
<feature type="domain" description="Serine hydroxymethyltransferase-like" evidence="2">
    <location>
        <begin position="74"/>
        <end position="114"/>
    </location>
</feature>
<dbReference type="SUPFAM" id="SSF53383">
    <property type="entry name" value="PLP-dependent transferases"/>
    <property type="match status" value="1"/>
</dbReference>
<reference evidence="3 4" key="1">
    <citation type="journal article" date="2018" name="Mol. Plant">
        <title>The genome of Artemisia annua provides insight into the evolution of Asteraceae family and artemisinin biosynthesis.</title>
        <authorList>
            <person name="Shen Q."/>
            <person name="Zhang L."/>
            <person name="Liao Z."/>
            <person name="Wang S."/>
            <person name="Yan T."/>
            <person name="Shi P."/>
            <person name="Liu M."/>
            <person name="Fu X."/>
            <person name="Pan Q."/>
            <person name="Wang Y."/>
            <person name="Lv Z."/>
            <person name="Lu X."/>
            <person name="Zhang F."/>
            <person name="Jiang W."/>
            <person name="Ma Y."/>
            <person name="Chen M."/>
            <person name="Hao X."/>
            <person name="Li L."/>
            <person name="Tang Y."/>
            <person name="Lv G."/>
            <person name="Zhou Y."/>
            <person name="Sun X."/>
            <person name="Brodelius P.E."/>
            <person name="Rose J.K.C."/>
            <person name="Tang K."/>
        </authorList>
    </citation>
    <scope>NUCLEOTIDE SEQUENCE [LARGE SCALE GENOMIC DNA]</scope>
    <source>
        <strain evidence="4">cv. Huhao1</strain>
        <tissue evidence="3">Leaf</tissue>
    </source>
</reference>